<dbReference type="OrthoDB" id="2940764at2"/>
<evidence type="ECO:0000313" key="3">
    <source>
        <dbReference type="EMBL" id="THG88667.1"/>
    </source>
</evidence>
<organism evidence="2 4">
    <name type="scientific">Alkalihalobacillus alcalophilus ATCC 27647 = CGMCC 1.3604</name>
    <dbReference type="NCBI Taxonomy" id="1218173"/>
    <lineage>
        <taxon>Bacteria</taxon>
        <taxon>Bacillati</taxon>
        <taxon>Bacillota</taxon>
        <taxon>Bacilli</taxon>
        <taxon>Bacillales</taxon>
        <taxon>Bacillaceae</taxon>
        <taxon>Alkalihalobacillus</taxon>
    </lineage>
</organism>
<dbReference type="eggNOG" id="ENOG5030D73">
    <property type="taxonomic scope" value="Bacteria"/>
</dbReference>
<reference evidence="3 5" key="2">
    <citation type="submission" date="2014-01" db="EMBL/GenBank/DDBJ databases">
        <title>Draft genome sequencing of Bacillus alcalophilus CGMCC 1.3604.</title>
        <authorList>
            <person name="Yang J."/>
            <person name="Diao L."/>
            <person name="Yang S."/>
        </authorList>
    </citation>
    <scope>NUCLEOTIDE SEQUENCE [LARGE SCALE GENOMIC DNA]</scope>
    <source>
        <strain evidence="3 5">CGMCC 1.3604</strain>
    </source>
</reference>
<accession>A0A094YPZ9</accession>
<dbReference type="Proteomes" id="UP000002754">
    <property type="component" value="Unassembled WGS sequence"/>
</dbReference>
<dbReference type="EMBL" id="JALP01000347">
    <property type="protein sequence ID" value="THG88667.1"/>
    <property type="molecule type" value="Genomic_DNA"/>
</dbReference>
<dbReference type="EMBL" id="ALPT02000131">
    <property type="protein sequence ID" value="KGA95552.1"/>
    <property type="molecule type" value="Genomic_DNA"/>
</dbReference>
<protein>
    <submittedName>
        <fullName evidence="2">Uncharacterized protein</fullName>
    </submittedName>
</protein>
<proteinExistence type="predicted"/>
<evidence type="ECO:0000256" key="1">
    <source>
        <dbReference type="SAM" id="Coils"/>
    </source>
</evidence>
<dbReference type="AlphaFoldDB" id="A0A094YPZ9"/>
<keyword evidence="1" id="KW-0175">Coiled coil</keyword>
<feature type="coiled-coil region" evidence="1">
    <location>
        <begin position="73"/>
        <end position="100"/>
    </location>
</feature>
<evidence type="ECO:0000313" key="5">
    <source>
        <dbReference type="Proteomes" id="UP000297014"/>
    </source>
</evidence>
<gene>
    <name evidence="3" type="ORF">AJ85_01360</name>
    <name evidence="2" type="ORF">BALCAV_0221835</name>
</gene>
<evidence type="ECO:0000313" key="4">
    <source>
        <dbReference type="Proteomes" id="UP000002754"/>
    </source>
</evidence>
<keyword evidence="4" id="KW-1185">Reference proteome</keyword>
<name>A0A094YPZ9_ALKAL</name>
<reference evidence="2 4" key="1">
    <citation type="journal article" date="2014" name="Genome Announc.">
        <title>Draft Genome Sequence of Bacillus alcalophilus AV1934, a Classic Alkaliphile Isolated from Human Feces in 1934.</title>
        <authorList>
            <person name="Attie O."/>
            <person name="Jayaprakash A."/>
            <person name="Shah H."/>
            <person name="Paulsen I.T."/>
            <person name="Morino M."/>
            <person name="Takahashi Y."/>
            <person name="Narumi I."/>
            <person name="Sachidanandam R."/>
            <person name="Satoh K."/>
            <person name="Ito M."/>
            <person name="Krulwich T.A."/>
        </authorList>
    </citation>
    <scope>NUCLEOTIDE SEQUENCE [LARGE SCALE GENOMIC DNA]</scope>
    <source>
        <strain evidence="2 4">AV1934</strain>
    </source>
</reference>
<dbReference type="Proteomes" id="UP000297014">
    <property type="component" value="Unassembled WGS sequence"/>
</dbReference>
<sequence length="108" mass="12816">MNLLNAEEAVQFFNSYGLKVDEKSVKEWIKDMEMKAPANKNRPMIEEDLHCYNHWCFVRGTAYEEGIDDTTKIERLVEENFLLKKEIEKLKKEQDLLEETLGMPDKLF</sequence>
<comment type="caution">
    <text evidence="2">The sequence shown here is derived from an EMBL/GenBank/DDBJ whole genome shotgun (WGS) entry which is preliminary data.</text>
</comment>
<evidence type="ECO:0000313" key="2">
    <source>
        <dbReference type="EMBL" id="KGA95552.1"/>
    </source>
</evidence>
<dbReference type="RefSeq" id="WP_040324310.1">
    <property type="nucleotide sequence ID" value="NZ_ALPT02000131.1"/>
</dbReference>